<evidence type="ECO:0000313" key="2">
    <source>
        <dbReference type="Proteomes" id="UP000241986"/>
    </source>
</evidence>
<dbReference type="AlphaFoldDB" id="A0A2T4MUL0"/>
<organism evidence="1 2">
    <name type="scientific">Aeromonas veronii</name>
    <dbReference type="NCBI Taxonomy" id="654"/>
    <lineage>
        <taxon>Bacteria</taxon>
        <taxon>Pseudomonadati</taxon>
        <taxon>Pseudomonadota</taxon>
        <taxon>Gammaproteobacteria</taxon>
        <taxon>Aeromonadales</taxon>
        <taxon>Aeromonadaceae</taxon>
        <taxon>Aeromonas</taxon>
    </lineage>
</organism>
<proteinExistence type="predicted"/>
<comment type="caution">
    <text evidence="1">The sequence shown here is derived from an EMBL/GenBank/DDBJ whole genome shotgun (WGS) entry which is preliminary data.</text>
</comment>
<reference evidence="1 2" key="1">
    <citation type="submission" date="2018-03" db="EMBL/GenBank/DDBJ databases">
        <title>Aeromonas veronii whole genome sequencing and analysis.</title>
        <authorList>
            <person name="Xie H."/>
            <person name="Liu T."/>
            <person name="Wang K."/>
        </authorList>
    </citation>
    <scope>NUCLEOTIDE SEQUENCE [LARGE SCALE GENOMIC DNA]</scope>
    <source>
        <strain evidence="1 2">XH.VA.1</strain>
    </source>
</reference>
<gene>
    <name evidence="1" type="ORF">DAA48_26005</name>
</gene>
<evidence type="ECO:0000313" key="1">
    <source>
        <dbReference type="EMBL" id="PTH78258.1"/>
    </source>
</evidence>
<dbReference type="RefSeq" id="WP_107685265.1">
    <property type="nucleotide sequence ID" value="NZ_PZKL01000060.1"/>
</dbReference>
<dbReference type="EMBL" id="PZKL01000060">
    <property type="protein sequence ID" value="PTH78258.1"/>
    <property type="molecule type" value="Genomic_DNA"/>
</dbReference>
<protein>
    <submittedName>
        <fullName evidence="1">Uncharacterized protein</fullName>
    </submittedName>
</protein>
<accession>A0A2T4MUL0</accession>
<name>A0A2T4MUL0_AERVE</name>
<sequence>MIKVKGPLGTLAVDSMYDSGTHNGFGACIIEDDGYSIKTLDQILDEKEIAAVEAGIFAMISQMIEAKSGRKNEQTQLTSSPP</sequence>
<dbReference type="Proteomes" id="UP000241986">
    <property type="component" value="Unassembled WGS sequence"/>
</dbReference>